<accession>A0A9P3PZH6</accession>
<evidence type="ECO:0000313" key="1">
    <source>
        <dbReference type="EMBL" id="GLB44481.1"/>
    </source>
</evidence>
<name>A0A9P3PZH6_LYOSH</name>
<dbReference type="Proteomes" id="UP001063166">
    <property type="component" value="Unassembled WGS sequence"/>
</dbReference>
<protein>
    <submittedName>
        <fullName evidence="1">Uncharacterized protein</fullName>
    </submittedName>
</protein>
<sequence>MMQQIPISGFLQDTDASGSGVRIARKITALQDSDKQRMERGTTGTWLRKSGSTDVSQPLFFLHSSTGRLLSHPGSSNCVARPANYLPFALTPQTGQSSLAVTSPNAQQSNYFRAQQSASSRIERATTGAFEMPSVSSKRSLKPVHDGIFVLWQRGDKPDYRWL</sequence>
<comment type="caution">
    <text evidence="1">The sequence shown here is derived from an EMBL/GenBank/DDBJ whole genome shotgun (WGS) entry which is preliminary data.</text>
</comment>
<proteinExistence type="predicted"/>
<keyword evidence="2" id="KW-1185">Reference proteome</keyword>
<gene>
    <name evidence="1" type="ORF">LshimejAT787_1701080</name>
</gene>
<reference evidence="1" key="1">
    <citation type="submission" date="2022-07" db="EMBL/GenBank/DDBJ databases">
        <title>The genome of Lyophyllum shimeji provides insight into the initial evolution of ectomycorrhizal fungal genome.</title>
        <authorList>
            <person name="Kobayashi Y."/>
            <person name="Shibata T."/>
            <person name="Hirakawa H."/>
            <person name="Shigenobu S."/>
            <person name="Nishiyama T."/>
            <person name="Yamada A."/>
            <person name="Hasebe M."/>
            <person name="Kawaguchi M."/>
        </authorList>
    </citation>
    <scope>NUCLEOTIDE SEQUENCE</scope>
    <source>
        <strain evidence="1">AT787</strain>
    </source>
</reference>
<dbReference type="AlphaFoldDB" id="A0A9P3PZH6"/>
<evidence type="ECO:0000313" key="2">
    <source>
        <dbReference type="Proteomes" id="UP001063166"/>
    </source>
</evidence>
<organism evidence="1 2">
    <name type="scientific">Lyophyllum shimeji</name>
    <name type="common">Hon-shimeji</name>
    <name type="synonym">Tricholoma shimeji</name>
    <dbReference type="NCBI Taxonomy" id="47721"/>
    <lineage>
        <taxon>Eukaryota</taxon>
        <taxon>Fungi</taxon>
        <taxon>Dikarya</taxon>
        <taxon>Basidiomycota</taxon>
        <taxon>Agaricomycotina</taxon>
        <taxon>Agaricomycetes</taxon>
        <taxon>Agaricomycetidae</taxon>
        <taxon>Agaricales</taxon>
        <taxon>Tricholomatineae</taxon>
        <taxon>Lyophyllaceae</taxon>
        <taxon>Lyophyllum</taxon>
    </lineage>
</organism>
<dbReference type="EMBL" id="BRPK01000017">
    <property type="protein sequence ID" value="GLB44481.1"/>
    <property type="molecule type" value="Genomic_DNA"/>
</dbReference>